<keyword evidence="4" id="KW-1185">Reference proteome</keyword>
<name>A0A9Q1H4B5_HOLLE</name>
<accession>A0A9Q1H4B5</accession>
<feature type="coiled-coil region" evidence="1">
    <location>
        <begin position="944"/>
        <end position="971"/>
    </location>
</feature>
<feature type="region of interest" description="Disordered" evidence="2">
    <location>
        <begin position="614"/>
        <end position="723"/>
    </location>
</feature>
<gene>
    <name evidence="3" type="ORF">HOLleu_25116</name>
</gene>
<feature type="compositionally biased region" description="Low complexity" evidence="2">
    <location>
        <begin position="330"/>
        <end position="351"/>
    </location>
</feature>
<feature type="compositionally biased region" description="Basic and acidic residues" evidence="2">
    <location>
        <begin position="614"/>
        <end position="660"/>
    </location>
</feature>
<sequence length="978" mass="107164">MAQSGPIPSELTKVDVGGVKLVSSTRVNPWANHSTKSNAGQSTGNTMSQQGFKTRNIFVNAPMKIESKSTELGNLPSVMDTGTTSLVNAAQKPVSKTLSSQGVVFVPLQPPLPCVQRLEQATIQNSFQAASDTLLWVGNNAPVTAQTLQNNFLPQLNQSSAEKIYVPNLSPTLNQSLSKSPRGVSPTAKDQLSHFKRQQSSHDVAGLLRNFIIKKGNGSVSSSPKCSRPSQFASSYPQPQQKCVLVKHIPNLLSNSRGKPSKHLADVGQNSIVKQQISAIKVVPSTQKLEGNQPVYLAKPTLLSEKTPKESNILVTYLVSSPNQPPTLISQSLLGPSMPPSLSNQNSSSSSAKVTHYRVGQGSPPHSSPKVCTSNTPVVQVKRTCEQEQGSMQQPSKKPKSTFPAISIKKEPGDNYQGVLSSTKTRTIIQNPLPTLHLPGVSNKFMITQVGNIGDSNSVNANNKLLGNCLTRTDTISAKNQATAPSRGTSETLNSSSHLTTGTIVTSNVAPCPKANAMCSFIYPTNTKQTFDNNTPNHAPTRLMKTFIVTDKSGKTRVFKVPSSTPASHLLYTLSNQCKEKKLQLKTAHQKGGRDSAEGSAGAVVIVRKVNEGVKEGEQKSLKPKETGSKAGVDLEHGLSKDDDRTNKMGVKEGEQRTLKTEQVVPKTDGKINVDSTQTGLQRPKSKSAEDSNIVTKSITPTRKRISHRRRRKKRAFRTQSHRRQTKYLYEKVTIHDHNYSFQPKSSTVTSADENKTHFKDKKTSTSIDSESAKKVCYFETQVTEDNSIILPGNDHYPEKQIKLEFPKVVLKPLKLKHVDHFKTIFLSESPVIEVNQVETKTSPWKVQDSLGRSDQNSDVLNLEDSMGKDEFPHNLSNLTETRDLGTVLPSRMAESLTVSVGGNVEVESEVTIRCEDDLSQTPGTSPLEKQVDETMEIPSDLSLMTSKDRIKILRERMRRREREIEALMRKGVKQESP</sequence>
<keyword evidence="1" id="KW-0175">Coiled coil</keyword>
<comment type="caution">
    <text evidence="3">The sequence shown here is derived from an EMBL/GenBank/DDBJ whole genome shotgun (WGS) entry which is preliminary data.</text>
</comment>
<proteinExistence type="predicted"/>
<evidence type="ECO:0000313" key="4">
    <source>
        <dbReference type="Proteomes" id="UP001152320"/>
    </source>
</evidence>
<evidence type="ECO:0000256" key="1">
    <source>
        <dbReference type="SAM" id="Coils"/>
    </source>
</evidence>
<evidence type="ECO:0000313" key="3">
    <source>
        <dbReference type="EMBL" id="KAJ8031801.1"/>
    </source>
</evidence>
<organism evidence="3 4">
    <name type="scientific">Holothuria leucospilota</name>
    <name type="common">Black long sea cucumber</name>
    <name type="synonym">Mertensiothuria leucospilota</name>
    <dbReference type="NCBI Taxonomy" id="206669"/>
    <lineage>
        <taxon>Eukaryota</taxon>
        <taxon>Metazoa</taxon>
        <taxon>Echinodermata</taxon>
        <taxon>Eleutherozoa</taxon>
        <taxon>Echinozoa</taxon>
        <taxon>Holothuroidea</taxon>
        <taxon>Aspidochirotacea</taxon>
        <taxon>Aspidochirotida</taxon>
        <taxon>Holothuriidae</taxon>
        <taxon>Holothuria</taxon>
    </lineage>
</organism>
<dbReference type="AlphaFoldDB" id="A0A9Q1H4B5"/>
<evidence type="ECO:0008006" key="5">
    <source>
        <dbReference type="Google" id="ProtNLM"/>
    </source>
</evidence>
<evidence type="ECO:0000256" key="2">
    <source>
        <dbReference type="SAM" id="MobiDB-lite"/>
    </source>
</evidence>
<protein>
    <recommendedName>
        <fullName evidence="5">Ligand-dependent nuclear receptor-interacting factor 1</fullName>
    </recommendedName>
</protein>
<feature type="compositionally biased region" description="Basic residues" evidence="2">
    <location>
        <begin position="702"/>
        <end position="723"/>
    </location>
</feature>
<feature type="region of interest" description="Disordered" evidence="2">
    <location>
        <begin position="328"/>
        <end position="415"/>
    </location>
</feature>
<dbReference type="Proteomes" id="UP001152320">
    <property type="component" value="Chromosome 12"/>
</dbReference>
<reference evidence="3" key="1">
    <citation type="submission" date="2021-10" db="EMBL/GenBank/DDBJ databases">
        <title>Tropical sea cucumber genome reveals ecological adaptation and Cuvierian tubules defense mechanism.</title>
        <authorList>
            <person name="Chen T."/>
        </authorList>
    </citation>
    <scope>NUCLEOTIDE SEQUENCE</scope>
    <source>
        <strain evidence="3">Nanhai2018</strain>
        <tissue evidence="3">Muscle</tissue>
    </source>
</reference>
<feature type="region of interest" description="Disordered" evidence="2">
    <location>
        <begin position="29"/>
        <end position="48"/>
    </location>
</feature>
<feature type="compositionally biased region" description="Polar residues" evidence="2">
    <location>
        <begin position="691"/>
        <end position="701"/>
    </location>
</feature>
<feature type="compositionally biased region" description="Polar residues" evidence="2">
    <location>
        <begin position="387"/>
        <end position="396"/>
    </location>
</feature>
<dbReference type="EMBL" id="JAIZAY010000012">
    <property type="protein sequence ID" value="KAJ8031801.1"/>
    <property type="molecule type" value="Genomic_DNA"/>
</dbReference>